<protein>
    <recommendedName>
        <fullName evidence="1">Vacuolar ATPase assembly protein VMA22</fullName>
    </recommendedName>
</protein>
<feature type="compositionally biased region" description="Basic and acidic residues" evidence="2">
    <location>
        <begin position="114"/>
        <end position="125"/>
    </location>
</feature>
<dbReference type="PANTHER" id="PTHR31996">
    <property type="entry name" value="COILED-COIL DOMAIN-CONTAINING PROTEIN 115"/>
    <property type="match status" value="1"/>
</dbReference>
<feature type="region of interest" description="Disordered" evidence="2">
    <location>
        <begin position="77"/>
        <end position="160"/>
    </location>
</feature>
<dbReference type="Proteomes" id="UP001519460">
    <property type="component" value="Unassembled WGS sequence"/>
</dbReference>
<dbReference type="PANTHER" id="PTHR31996:SF2">
    <property type="entry name" value="COILED-COIL DOMAIN-CONTAINING PROTEIN 115"/>
    <property type="match status" value="1"/>
</dbReference>
<evidence type="ECO:0000256" key="1">
    <source>
        <dbReference type="ARBA" id="ARBA00093634"/>
    </source>
</evidence>
<dbReference type="EMBL" id="JACVVK020000263">
    <property type="protein sequence ID" value="KAK7481425.1"/>
    <property type="molecule type" value="Genomic_DNA"/>
</dbReference>
<name>A0ABD0K352_9CAEN</name>
<evidence type="ECO:0000256" key="2">
    <source>
        <dbReference type="SAM" id="MobiDB-lite"/>
    </source>
</evidence>
<evidence type="ECO:0000313" key="3">
    <source>
        <dbReference type="EMBL" id="KAK7481425.1"/>
    </source>
</evidence>
<dbReference type="AlphaFoldDB" id="A0ABD0K352"/>
<accession>A0ABD0K352</accession>
<keyword evidence="4" id="KW-1185">Reference proteome</keyword>
<gene>
    <name evidence="3" type="ORF">BaRGS_00027381</name>
</gene>
<dbReference type="InterPro" id="IPR040357">
    <property type="entry name" value="Vma22/CCDC115"/>
</dbReference>
<dbReference type="Pfam" id="PF21730">
    <property type="entry name" value="Vma22_CCDC115"/>
    <property type="match status" value="1"/>
</dbReference>
<evidence type="ECO:0000313" key="4">
    <source>
        <dbReference type="Proteomes" id="UP001519460"/>
    </source>
</evidence>
<dbReference type="Gene3D" id="1.10.287.3240">
    <property type="match status" value="1"/>
</dbReference>
<sequence length="220" mass="24657">METDKKKVKESLDNVVLEFFDVLQSLYQQQASLERMMRDGFLSLSRARYSMGGTRNVGALQFAENELELHPVVEVEVEASSTTGKEDEADSDDGGLSISMKVVDNRRAGSNKTESQKDSDKDNIRRRNLKKTNADTVENVGQQKEMDSKTEQPNSTGECGVKDPLRLFGVLVSPHLRQSQASFRQAVDTTVHIANLKHKLCSLKKEYLDLMTQKKALESS</sequence>
<proteinExistence type="predicted"/>
<comment type="caution">
    <text evidence="3">The sequence shown here is derived from an EMBL/GenBank/DDBJ whole genome shotgun (WGS) entry which is preliminary data.</text>
</comment>
<reference evidence="3 4" key="1">
    <citation type="journal article" date="2023" name="Sci. Data">
        <title>Genome assembly of the Korean intertidal mud-creeper Batillaria attramentaria.</title>
        <authorList>
            <person name="Patra A.K."/>
            <person name="Ho P.T."/>
            <person name="Jun S."/>
            <person name="Lee S.J."/>
            <person name="Kim Y."/>
            <person name="Won Y.J."/>
        </authorList>
    </citation>
    <scope>NUCLEOTIDE SEQUENCE [LARGE SCALE GENOMIC DNA]</scope>
    <source>
        <strain evidence="3">Wonlab-2016</strain>
    </source>
</reference>
<organism evidence="3 4">
    <name type="scientific">Batillaria attramentaria</name>
    <dbReference type="NCBI Taxonomy" id="370345"/>
    <lineage>
        <taxon>Eukaryota</taxon>
        <taxon>Metazoa</taxon>
        <taxon>Spiralia</taxon>
        <taxon>Lophotrochozoa</taxon>
        <taxon>Mollusca</taxon>
        <taxon>Gastropoda</taxon>
        <taxon>Caenogastropoda</taxon>
        <taxon>Sorbeoconcha</taxon>
        <taxon>Cerithioidea</taxon>
        <taxon>Batillariidae</taxon>
        <taxon>Batillaria</taxon>
    </lineage>
</organism>